<gene>
    <name evidence="1" type="ORF">BpHYR1_007104</name>
</gene>
<keyword evidence="2" id="KW-1185">Reference proteome</keyword>
<evidence type="ECO:0000313" key="1">
    <source>
        <dbReference type="EMBL" id="RNA34049.1"/>
    </source>
</evidence>
<comment type="caution">
    <text evidence="1">The sequence shown here is derived from an EMBL/GenBank/DDBJ whole genome shotgun (WGS) entry which is preliminary data.</text>
</comment>
<proteinExistence type="predicted"/>
<dbReference type="AlphaFoldDB" id="A0A3M7SE91"/>
<sequence>MIDRISIIFFIERIIQIINNRISNNSRLLGVTKVVTPNFELIFLNETSQCLNIIKGSAKTLHSAAKCTPLKKRFNQMPLKYSFIDKNALLHQCRDPLPNVCDRAAHKFSLNIKL</sequence>
<reference evidence="1 2" key="1">
    <citation type="journal article" date="2018" name="Sci. Rep.">
        <title>Genomic signatures of local adaptation to the degree of environmental predictability in rotifers.</title>
        <authorList>
            <person name="Franch-Gras L."/>
            <person name="Hahn C."/>
            <person name="Garcia-Roger E.M."/>
            <person name="Carmona M.J."/>
            <person name="Serra M."/>
            <person name="Gomez A."/>
        </authorList>
    </citation>
    <scope>NUCLEOTIDE SEQUENCE [LARGE SCALE GENOMIC DNA]</scope>
    <source>
        <strain evidence="1">HYR1</strain>
    </source>
</reference>
<protein>
    <submittedName>
        <fullName evidence="1">Uncharacterized protein</fullName>
    </submittedName>
</protein>
<accession>A0A3M7SE91</accession>
<organism evidence="1 2">
    <name type="scientific">Brachionus plicatilis</name>
    <name type="common">Marine rotifer</name>
    <name type="synonym">Brachionus muelleri</name>
    <dbReference type="NCBI Taxonomy" id="10195"/>
    <lineage>
        <taxon>Eukaryota</taxon>
        <taxon>Metazoa</taxon>
        <taxon>Spiralia</taxon>
        <taxon>Gnathifera</taxon>
        <taxon>Rotifera</taxon>
        <taxon>Eurotatoria</taxon>
        <taxon>Monogononta</taxon>
        <taxon>Pseudotrocha</taxon>
        <taxon>Ploima</taxon>
        <taxon>Brachionidae</taxon>
        <taxon>Brachionus</taxon>
    </lineage>
</organism>
<dbReference type="EMBL" id="REGN01001531">
    <property type="protein sequence ID" value="RNA34049.1"/>
    <property type="molecule type" value="Genomic_DNA"/>
</dbReference>
<dbReference type="Proteomes" id="UP000276133">
    <property type="component" value="Unassembled WGS sequence"/>
</dbReference>
<evidence type="ECO:0000313" key="2">
    <source>
        <dbReference type="Proteomes" id="UP000276133"/>
    </source>
</evidence>
<name>A0A3M7SE91_BRAPC</name>